<proteinExistence type="predicted"/>
<accession>A0A0V1AKF3</accession>
<evidence type="ECO:0000313" key="1">
    <source>
        <dbReference type="EMBL" id="KRY25117.1"/>
    </source>
</evidence>
<sequence length="30" mass="3612">MVERSLSMREARGSIPRWSNRFSILFSIER</sequence>
<dbReference type="Proteomes" id="UP000054776">
    <property type="component" value="Unassembled WGS sequence"/>
</dbReference>
<keyword evidence="2" id="KW-1185">Reference proteome</keyword>
<gene>
    <name evidence="1" type="ORF">T01_5397</name>
</gene>
<dbReference type="InParanoid" id="A0A0V1AKF3"/>
<comment type="caution">
    <text evidence="1">The sequence shown here is derived from an EMBL/GenBank/DDBJ whole genome shotgun (WGS) entry which is preliminary data.</text>
</comment>
<name>A0A0V1AKF3_TRISP</name>
<dbReference type="AlphaFoldDB" id="A0A0V1AKF3"/>
<protein>
    <submittedName>
        <fullName evidence="1">Uncharacterized protein</fullName>
    </submittedName>
</protein>
<dbReference type="EMBL" id="JYDH01001172">
    <property type="protein sequence ID" value="KRY25117.1"/>
    <property type="molecule type" value="Genomic_DNA"/>
</dbReference>
<organism evidence="1 2">
    <name type="scientific">Trichinella spiralis</name>
    <name type="common">Trichina worm</name>
    <dbReference type="NCBI Taxonomy" id="6334"/>
    <lineage>
        <taxon>Eukaryota</taxon>
        <taxon>Metazoa</taxon>
        <taxon>Ecdysozoa</taxon>
        <taxon>Nematoda</taxon>
        <taxon>Enoplea</taxon>
        <taxon>Dorylaimia</taxon>
        <taxon>Trichinellida</taxon>
        <taxon>Trichinellidae</taxon>
        <taxon>Trichinella</taxon>
    </lineage>
</organism>
<reference evidence="1 2" key="1">
    <citation type="submission" date="2015-01" db="EMBL/GenBank/DDBJ databases">
        <title>Evolution of Trichinella species and genotypes.</title>
        <authorList>
            <person name="Korhonen P.K."/>
            <person name="Edoardo P."/>
            <person name="Giuseppe L.R."/>
            <person name="Gasser R.B."/>
        </authorList>
    </citation>
    <scope>NUCLEOTIDE SEQUENCE [LARGE SCALE GENOMIC DNA]</scope>
    <source>
        <strain evidence="1">ISS3</strain>
    </source>
</reference>
<dbReference type="OrthoDB" id="5598369at2759"/>
<evidence type="ECO:0000313" key="2">
    <source>
        <dbReference type="Proteomes" id="UP000054776"/>
    </source>
</evidence>